<evidence type="ECO:0000256" key="2">
    <source>
        <dbReference type="SAM" id="MobiDB-lite"/>
    </source>
</evidence>
<dbReference type="AlphaFoldDB" id="A0A840BWZ4"/>
<evidence type="ECO:0000313" key="4">
    <source>
        <dbReference type="EMBL" id="MBB4017564.1"/>
    </source>
</evidence>
<evidence type="ECO:0000256" key="1">
    <source>
        <dbReference type="ARBA" id="ARBA00022612"/>
    </source>
</evidence>
<accession>A0A840BWZ4</accession>
<keyword evidence="1" id="KW-1188">Viral release from host cell</keyword>
<proteinExistence type="predicted"/>
<dbReference type="PANTHER" id="PTHR37813:SF1">
    <property type="entry name" value="FELS-2 PROPHAGE PROTEIN"/>
    <property type="match status" value="1"/>
</dbReference>
<keyword evidence="5" id="KW-1185">Reference proteome</keyword>
<gene>
    <name evidence="4" type="ORF">GGR16_002598</name>
</gene>
<dbReference type="InterPro" id="IPR010090">
    <property type="entry name" value="Phage_tape_meas"/>
</dbReference>
<feature type="compositionally biased region" description="Basic and acidic residues" evidence="2">
    <location>
        <begin position="82"/>
        <end position="105"/>
    </location>
</feature>
<feature type="domain" description="Phage tail tape measure protein" evidence="3">
    <location>
        <begin position="193"/>
        <end position="389"/>
    </location>
</feature>
<comment type="caution">
    <text evidence="4">The sequence shown here is derived from an EMBL/GenBank/DDBJ whole genome shotgun (WGS) entry which is preliminary data.</text>
</comment>
<name>A0A840BWZ4_9HYPH</name>
<feature type="region of interest" description="Disordered" evidence="2">
    <location>
        <begin position="596"/>
        <end position="618"/>
    </location>
</feature>
<feature type="compositionally biased region" description="Basic and acidic residues" evidence="2">
    <location>
        <begin position="23"/>
        <end position="64"/>
    </location>
</feature>
<dbReference type="Proteomes" id="UP000577362">
    <property type="component" value="Unassembled WGS sequence"/>
</dbReference>
<feature type="region of interest" description="Disordered" evidence="2">
    <location>
        <begin position="700"/>
        <end position="719"/>
    </location>
</feature>
<dbReference type="EMBL" id="JACIEN010000003">
    <property type="protein sequence ID" value="MBB4017564.1"/>
    <property type="molecule type" value="Genomic_DNA"/>
</dbReference>
<dbReference type="NCBIfam" id="TIGR01760">
    <property type="entry name" value="tape_meas_TP901"/>
    <property type="match status" value="1"/>
</dbReference>
<dbReference type="RefSeq" id="WP_183316892.1">
    <property type="nucleotide sequence ID" value="NZ_JACIEN010000003.1"/>
</dbReference>
<sequence>MSNMRVKLFLELVNKLAGPAKRAQRDLQGVKKEADRLGKTRGGEQLERGLKRAGNESRRTKREVAGVVAEARKLNNTRAGKRLADDLRRAGKEAARTRQELDKLNKRQPRNQRQSGAPRHASAAAVEEPPGIIAGGRGVLAAAGGVYAARLATGATVGQSISFEKAMAEVRKKLDGMDDPAELAKIERLIVNAAIAYGRSREEIAGLVAEAGATGVSKEDMPEFLRITMAAATAWDAPADQTSQALAKIRAATQWTNQELEQFVDKVNALSDSGSAKEMDVVEMFQRAGAAAKAAGVEFDTSLAFLTAMNNVAIVPEVASRGFAAFASTLRTARSGGKKRVGQGLKMLGLSSGQVEKGMRTDALKTMLDVLERLQKHPDQASAAIKIFGEEWWDEIARAGQALPEIMKNLEILKSPANWQGSAQKNLNIELGTTANHLERLKTLATEVGDRMGRWALPGINEQVQELIDLMGRVDERGTFLQRLMTKIDTYYRERARLEGRMGENGLIQIEPAANLGAGGNIENKLEETLPWLSGRKWNEWLNDWVGGSAEDAEAKAKASAEADHAYDSRFRDRKAVLAQIHERERRRRAAFDKLQGNSTLHFGPSGPFGQESRGIAPIGAGHWPGVDINLGSTITQQLQEAADSAVETGATIRSTLAGTNLAPAGQAMMSTLAAGIRAGGAQAVAEAEAVARRVQAVSGRAGGGRPAPINGALHDGVD</sequence>
<protein>
    <submittedName>
        <fullName evidence="4">TP901 family phage tail tape measure protein</fullName>
    </submittedName>
</protein>
<feature type="region of interest" description="Disordered" evidence="2">
    <location>
        <begin position="79"/>
        <end position="128"/>
    </location>
</feature>
<dbReference type="PANTHER" id="PTHR37813">
    <property type="entry name" value="FELS-2 PROPHAGE PROTEIN"/>
    <property type="match status" value="1"/>
</dbReference>
<evidence type="ECO:0000313" key="5">
    <source>
        <dbReference type="Proteomes" id="UP000577362"/>
    </source>
</evidence>
<evidence type="ECO:0000259" key="3">
    <source>
        <dbReference type="Pfam" id="PF10145"/>
    </source>
</evidence>
<reference evidence="4 5" key="1">
    <citation type="submission" date="2020-08" db="EMBL/GenBank/DDBJ databases">
        <title>Genomic Encyclopedia of Type Strains, Phase IV (KMG-IV): sequencing the most valuable type-strain genomes for metagenomic binning, comparative biology and taxonomic classification.</title>
        <authorList>
            <person name="Goeker M."/>
        </authorList>
    </citation>
    <scope>NUCLEOTIDE SEQUENCE [LARGE SCALE GENOMIC DNA]</scope>
    <source>
        <strain evidence="4 5">DSM 103737</strain>
    </source>
</reference>
<organism evidence="4 5">
    <name type="scientific">Chelatococcus caeni</name>
    <dbReference type="NCBI Taxonomy" id="1348468"/>
    <lineage>
        <taxon>Bacteria</taxon>
        <taxon>Pseudomonadati</taxon>
        <taxon>Pseudomonadota</taxon>
        <taxon>Alphaproteobacteria</taxon>
        <taxon>Hyphomicrobiales</taxon>
        <taxon>Chelatococcaceae</taxon>
        <taxon>Chelatococcus</taxon>
    </lineage>
</organism>
<dbReference type="Pfam" id="PF10145">
    <property type="entry name" value="PhageMin_Tail"/>
    <property type="match status" value="1"/>
</dbReference>
<feature type="region of interest" description="Disordered" evidence="2">
    <location>
        <begin position="21"/>
        <end position="64"/>
    </location>
</feature>